<evidence type="ECO:0000256" key="1">
    <source>
        <dbReference type="SAM" id="Phobius"/>
    </source>
</evidence>
<keyword evidence="1" id="KW-0472">Membrane</keyword>
<evidence type="ECO:0000313" key="2">
    <source>
        <dbReference type="EMBL" id="OPC84711.1"/>
    </source>
</evidence>
<proteinExistence type="predicted"/>
<protein>
    <submittedName>
        <fullName evidence="2">Uncharacterized protein</fullName>
    </submittedName>
</protein>
<keyword evidence="1" id="KW-0812">Transmembrane</keyword>
<evidence type="ECO:0000313" key="3">
    <source>
        <dbReference type="Proteomes" id="UP000190037"/>
    </source>
</evidence>
<keyword evidence="1" id="KW-1133">Transmembrane helix</keyword>
<sequence>MNRRIRMRIALTSTIPTLLTLPVICLLAALGAVPWSLLVALPVVLVVQAAVNFSHLDQRLTKTRSDRPASEQT</sequence>
<dbReference type="AlphaFoldDB" id="A0A1T3P6W6"/>
<gene>
    <name evidence="2" type="ORF">B4N89_00185</name>
</gene>
<comment type="caution">
    <text evidence="2">The sequence shown here is derived from an EMBL/GenBank/DDBJ whole genome shotgun (WGS) entry which is preliminary data.</text>
</comment>
<organism evidence="2 3">
    <name type="scientific">Embleya scabrispora</name>
    <dbReference type="NCBI Taxonomy" id="159449"/>
    <lineage>
        <taxon>Bacteria</taxon>
        <taxon>Bacillati</taxon>
        <taxon>Actinomycetota</taxon>
        <taxon>Actinomycetes</taxon>
        <taxon>Kitasatosporales</taxon>
        <taxon>Streptomycetaceae</taxon>
        <taxon>Embleya</taxon>
    </lineage>
</organism>
<reference evidence="2 3" key="1">
    <citation type="submission" date="2017-03" db="EMBL/GenBank/DDBJ databases">
        <title>Draft genome sequence of Streptomyces scabrisporus NF3, endophyte isolated from Amphipterygium adstringens.</title>
        <authorList>
            <person name="Vazquez M."/>
            <person name="Ceapa C.D."/>
            <person name="Rodriguez Luna D."/>
            <person name="Sanchez Esquivel S."/>
        </authorList>
    </citation>
    <scope>NUCLEOTIDE SEQUENCE [LARGE SCALE GENOMIC DNA]</scope>
    <source>
        <strain evidence="2 3">NF3</strain>
    </source>
</reference>
<dbReference type="Proteomes" id="UP000190037">
    <property type="component" value="Unassembled WGS sequence"/>
</dbReference>
<dbReference type="EMBL" id="MWQN01000001">
    <property type="protein sequence ID" value="OPC84711.1"/>
    <property type="molecule type" value="Genomic_DNA"/>
</dbReference>
<feature type="transmembrane region" description="Helical" evidence="1">
    <location>
        <begin position="35"/>
        <end position="54"/>
    </location>
</feature>
<keyword evidence="3" id="KW-1185">Reference proteome</keyword>
<name>A0A1T3P6W6_9ACTN</name>
<accession>A0A1T3P6W6</accession>